<proteinExistence type="predicted"/>
<gene>
    <name evidence="1" type="ORF">JIN85_04425</name>
</gene>
<evidence type="ECO:0000313" key="2">
    <source>
        <dbReference type="Proteomes" id="UP000603141"/>
    </source>
</evidence>
<reference evidence="1" key="1">
    <citation type="submission" date="2021-01" db="EMBL/GenBank/DDBJ databases">
        <title>Modified the classification status of verrucomicrobia.</title>
        <authorList>
            <person name="Feng X."/>
        </authorList>
    </citation>
    <scope>NUCLEOTIDE SEQUENCE</scope>
    <source>
        <strain evidence="1">KCTC 22041</strain>
    </source>
</reference>
<dbReference type="EMBL" id="JAENIJ010000005">
    <property type="protein sequence ID" value="MBK1881645.1"/>
    <property type="molecule type" value="Genomic_DNA"/>
</dbReference>
<protein>
    <recommendedName>
        <fullName evidence="3">Methanolan biosynthesis EpsI domain-containing protein</fullName>
    </recommendedName>
</protein>
<sequence length="194" mass="21116">MKRKILWGALIFTLIVSIIWPMIPFPGAGARLTSIPASGPGFLTEPLKLSKADQEFLGKAEAAQYLVSMKGGANLILSVIDGSNNRHAVHDPSYCFSGAGWKIHEQATLKTSSGEASWVSLIKGSQTSESLWFFDDGKTQFTSPMDYWLKTSARRATLGHSGEEPVLVTLRGLPGAPVDWDRVRQVLLPSLGFN</sequence>
<evidence type="ECO:0008006" key="3">
    <source>
        <dbReference type="Google" id="ProtNLM"/>
    </source>
</evidence>
<organism evidence="1 2">
    <name type="scientific">Luteolibacter pohnpeiensis</name>
    <dbReference type="NCBI Taxonomy" id="454153"/>
    <lineage>
        <taxon>Bacteria</taxon>
        <taxon>Pseudomonadati</taxon>
        <taxon>Verrucomicrobiota</taxon>
        <taxon>Verrucomicrobiia</taxon>
        <taxon>Verrucomicrobiales</taxon>
        <taxon>Verrucomicrobiaceae</taxon>
        <taxon>Luteolibacter</taxon>
    </lineage>
</organism>
<dbReference type="RefSeq" id="WP_200268030.1">
    <property type="nucleotide sequence ID" value="NZ_JAENIJ010000005.1"/>
</dbReference>
<evidence type="ECO:0000313" key="1">
    <source>
        <dbReference type="EMBL" id="MBK1881645.1"/>
    </source>
</evidence>
<accession>A0A934VUZ1</accession>
<comment type="caution">
    <text evidence="1">The sequence shown here is derived from an EMBL/GenBank/DDBJ whole genome shotgun (WGS) entry which is preliminary data.</text>
</comment>
<keyword evidence="2" id="KW-1185">Reference proteome</keyword>
<name>A0A934VUZ1_9BACT</name>
<dbReference type="Proteomes" id="UP000603141">
    <property type="component" value="Unassembled WGS sequence"/>
</dbReference>
<dbReference type="AlphaFoldDB" id="A0A934VUZ1"/>